<evidence type="ECO:0000256" key="1">
    <source>
        <dbReference type="ARBA" id="ARBA00004127"/>
    </source>
</evidence>
<dbReference type="SUPFAM" id="SSF103473">
    <property type="entry name" value="MFS general substrate transporter"/>
    <property type="match status" value="1"/>
</dbReference>
<evidence type="ECO:0000256" key="5">
    <source>
        <dbReference type="ARBA" id="ARBA00023136"/>
    </source>
</evidence>
<dbReference type="KEGG" id="chu:CHU_2003"/>
<feature type="transmembrane region" description="Helical" evidence="6">
    <location>
        <begin position="120"/>
        <end position="139"/>
    </location>
</feature>
<feature type="transmembrane region" description="Helical" evidence="6">
    <location>
        <begin position="94"/>
        <end position="114"/>
    </location>
</feature>
<proteinExistence type="predicted"/>
<dbReference type="PANTHER" id="PTHR23519:SF1">
    <property type="entry name" value="AUTOPHAGY-RELATED PROTEIN 22"/>
    <property type="match status" value="1"/>
</dbReference>
<keyword evidence="4 6" id="KW-1133">Transmembrane helix</keyword>
<keyword evidence="5 6" id="KW-0472">Membrane</keyword>
<protein>
    <submittedName>
        <fullName evidence="7">Permease</fullName>
    </submittedName>
</protein>
<gene>
    <name evidence="7" type="ordered locus">CHU_2003</name>
</gene>
<feature type="transmembrane region" description="Helical" evidence="6">
    <location>
        <begin position="160"/>
        <end position="181"/>
    </location>
</feature>
<dbReference type="Proteomes" id="UP000001822">
    <property type="component" value="Chromosome"/>
</dbReference>
<comment type="subcellular location">
    <subcellularLocation>
        <location evidence="1">Endomembrane system</location>
        <topology evidence="1">Multi-pass membrane protein</topology>
    </subcellularLocation>
</comment>
<feature type="transmembrane region" description="Helical" evidence="6">
    <location>
        <begin position="193"/>
        <end position="214"/>
    </location>
</feature>
<reference evidence="7 8" key="1">
    <citation type="journal article" date="2007" name="Appl. Environ. Microbiol.">
        <title>Genome sequence of the cellulolytic gliding bacterium Cytophaga hutchinsonii.</title>
        <authorList>
            <person name="Xie G."/>
            <person name="Bruce D.C."/>
            <person name="Challacombe J.F."/>
            <person name="Chertkov O."/>
            <person name="Detter J.C."/>
            <person name="Gilna P."/>
            <person name="Han C.S."/>
            <person name="Lucas S."/>
            <person name="Misra M."/>
            <person name="Myers G.L."/>
            <person name="Richardson P."/>
            <person name="Tapia R."/>
            <person name="Thayer N."/>
            <person name="Thompson L.S."/>
            <person name="Brettin T.S."/>
            <person name="Henrissat B."/>
            <person name="Wilson D.B."/>
            <person name="McBride M.J."/>
        </authorList>
    </citation>
    <scope>NUCLEOTIDE SEQUENCE [LARGE SCALE GENOMIC DNA]</scope>
    <source>
        <strain evidence="8">ATCC 33406 / DSM 1761 / CIP 103989 / NBRC 15051 / NCIMB 9469 / D465</strain>
    </source>
</reference>
<dbReference type="InterPro" id="IPR024671">
    <property type="entry name" value="Atg22-like"/>
</dbReference>
<feature type="transmembrane region" description="Helical" evidence="6">
    <location>
        <begin position="406"/>
        <end position="423"/>
    </location>
</feature>
<keyword evidence="3 6" id="KW-0812">Transmembrane</keyword>
<evidence type="ECO:0000256" key="2">
    <source>
        <dbReference type="ARBA" id="ARBA00022448"/>
    </source>
</evidence>
<dbReference type="RefSeq" id="WP_011585386.1">
    <property type="nucleotide sequence ID" value="NC_008255.1"/>
</dbReference>
<keyword evidence="2" id="KW-0813">Transport</keyword>
<dbReference type="InterPro" id="IPR050495">
    <property type="entry name" value="ATG22/LtaA_families"/>
</dbReference>
<feature type="transmembrane region" description="Helical" evidence="6">
    <location>
        <begin position="250"/>
        <end position="271"/>
    </location>
</feature>
<dbReference type="PANTHER" id="PTHR23519">
    <property type="entry name" value="AUTOPHAGY-RELATED PROTEIN 22"/>
    <property type="match status" value="1"/>
</dbReference>
<evidence type="ECO:0000313" key="8">
    <source>
        <dbReference type="Proteomes" id="UP000001822"/>
    </source>
</evidence>
<feature type="transmembrane region" description="Helical" evidence="6">
    <location>
        <begin position="371"/>
        <end position="394"/>
    </location>
</feature>
<evidence type="ECO:0000256" key="4">
    <source>
        <dbReference type="ARBA" id="ARBA00022989"/>
    </source>
</evidence>
<dbReference type="OrthoDB" id="9768783at2"/>
<feature type="transmembrane region" description="Helical" evidence="6">
    <location>
        <begin position="313"/>
        <end position="331"/>
    </location>
</feature>
<organism evidence="7 8">
    <name type="scientific">Cytophaga hutchinsonii (strain ATCC 33406 / DSM 1761 / CIP 103989 / NBRC 15051 / NCIMB 9469 / D465)</name>
    <dbReference type="NCBI Taxonomy" id="269798"/>
    <lineage>
        <taxon>Bacteria</taxon>
        <taxon>Pseudomonadati</taxon>
        <taxon>Bacteroidota</taxon>
        <taxon>Cytophagia</taxon>
        <taxon>Cytophagales</taxon>
        <taxon>Cytophagaceae</taxon>
        <taxon>Cytophaga</taxon>
    </lineage>
</organism>
<feature type="transmembrane region" description="Helical" evidence="6">
    <location>
        <begin position="337"/>
        <end position="359"/>
    </location>
</feature>
<keyword evidence="8" id="KW-1185">Reference proteome</keyword>
<evidence type="ECO:0000313" key="7">
    <source>
        <dbReference type="EMBL" id="ABG59269.1"/>
    </source>
</evidence>
<dbReference type="EMBL" id="CP000383">
    <property type="protein sequence ID" value="ABG59269.1"/>
    <property type="molecule type" value="Genomic_DNA"/>
</dbReference>
<dbReference type="GO" id="GO:0012505">
    <property type="term" value="C:endomembrane system"/>
    <property type="evidence" value="ECO:0007669"/>
    <property type="project" value="UniProtKB-SubCell"/>
</dbReference>
<dbReference type="Pfam" id="PF11700">
    <property type="entry name" value="ATG22"/>
    <property type="match status" value="1"/>
</dbReference>
<feature type="transmembrane region" description="Helical" evidence="6">
    <location>
        <begin position="63"/>
        <end position="82"/>
    </location>
</feature>
<feature type="transmembrane region" description="Helical" evidence="6">
    <location>
        <begin position="283"/>
        <end position="301"/>
    </location>
</feature>
<sequence length="435" mass="48417">MQPTIKNDPKIINAWCTYDWANSVYSLTITTAIFPEYFLGITTNETNGNLVDFFGFLIPNTVLYSWSVSIVFLVAAILSPFLTSIADYSGLKKTFMKISCYTGALACAALYFLNAQTIEFGVLAFVLAGIGYSSSIVFYNSYLPEIATEDQYDRISAKGYTWGYIGSVLLLIINLVCLIFHEKIGITESFAARLSFLTVGVWWLGFGQLSFAGLPRAQQKNNTGHMLTNGLRELNKVWNNIKKLPLLQRFLVGFFFYNMGVQTVMYLAPLFAKEVIHIETESLIATILLIQLVAIAGAYALNKLSNKVGNTHALIIGVVIWIIICCMGYVVQPGLSFFILAGSIGFVMGGVQSLSRATYSKLMPVNTKDHASYFSFFDVVDKMSIVLGTFSYGLIRQITGDMRNSLIALGIYFVISIFFLRLIPSRQVYDTQMPE</sequence>
<dbReference type="AlphaFoldDB" id="A0A6N4SSF3"/>
<evidence type="ECO:0000256" key="6">
    <source>
        <dbReference type="SAM" id="Phobius"/>
    </source>
</evidence>
<evidence type="ECO:0000256" key="3">
    <source>
        <dbReference type="ARBA" id="ARBA00022692"/>
    </source>
</evidence>
<dbReference type="Gene3D" id="1.20.1250.20">
    <property type="entry name" value="MFS general substrate transporter like domains"/>
    <property type="match status" value="1"/>
</dbReference>
<name>A0A6N4SSF3_CYTH3</name>
<accession>A0A6N4SSF3</accession>
<dbReference type="InterPro" id="IPR036259">
    <property type="entry name" value="MFS_trans_sf"/>
</dbReference>